<evidence type="ECO:0000313" key="3">
    <source>
        <dbReference type="Proteomes" id="UP000194137"/>
    </source>
</evidence>
<dbReference type="STRING" id="1235591.CAK95_11440"/>
<dbReference type="InterPro" id="IPR029045">
    <property type="entry name" value="ClpP/crotonase-like_dom_sf"/>
</dbReference>
<organism evidence="2 3">
    <name type="scientific">Pseudorhodoplanes sinuspersici</name>
    <dbReference type="NCBI Taxonomy" id="1235591"/>
    <lineage>
        <taxon>Bacteria</taxon>
        <taxon>Pseudomonadati</taxon>
        <taxon>Pseudomonadota</taxon>
        <taxon>Alphaproteobacteria</taxon>
        <taxon>Hyphomicrobiales</taxon>
        <taxon>Pseudorhodoplanes</taxon>
    </lineage>
</organism>
<evidence type="ECO:0000313" key="2">
    <source>
        <dbReference type="EMBL" id="ARP99630.1"/>
    </source>
</evidence>
<dbReference type="Proteomes" id="UP000194137">
    <property type="component" value="Chromosome"/>
</dbReference>
<dbReference type="Gene3D" id="1.10.12.10">
    <property type="entry name" value="Lyase 2-enoyl-coa Hydratase, Chain A, domain 2"/>
    <property type="match status" value="1"/>
</dbReference>
<dbReference type="GO" id="GO:0003824">
    <property type="term" value="F:catalytic activity"/>
    <property type="evidence" value="ECO:0007669"/>
    <property type="project" value="UniProtKB-ARBA"/>
</dbReference>
<dbReference type="Gene3D" id="3.90.226.10">
    <property type="entry name" value="2-enoyl-CoA Hydratase, Chain A, domain 1"/>
    <property type="match status" value="1"/>
</dbReference>
<dbReference type="SUPFAM" id="SSF52096">
    <property type="entry name" value="ClpP/crotonase"/>
    <property type="match status" value="1"/>
</dbReference>
<sequence length="261" mass="28007">MIDGAETVTPFRLIEDGPVLVLEIDRPDTRNSLRLTEIVALGDVLASAHVMAARCLVIRGVGGSFCAGRDVREIDPDGEDAYEVLHRQIGPVLQRLRTLPAPTIASVGGPALGFGLGLALACDMTIAADNAVFGSPFRRIGAVLDSGGHYFFQRRLCSHRAAELVFTGRMLSGSEAAILGLINEAVAADRLATRTTELATLIASGPTAAFRATKQILLKERSFDEVLELEARFQKEVTHGPDGREGLAAFRERRNPVFTGT</sequence>
<accession>A0A1W6ZR82</accession>
<dbReference type="AlphaFoldDB" id="A0A1W6ZR82"/>
<dbReference type="PANTHER" id="PTHR43459">
    <property type="entry name" value="ENOYL-COA HYDRATASE"/>
    <property type="match status" value="1"/>
</dbReference>
<name>A0A1W6ZR82_9HYPH</name>
<dbReference type="InterPro" id="IPR001753">
    <property type="entry name" value="Enoyl-CoA_hydra/iso"/>
</dbReference>
<dbReference type="PANTHER" id="PTHR43459:SF1">
    <property type="entry name" value="EG:BACN32G11.4 PROTEIN"/>
    <property type="match status" value="1"/>
</dbReference>
<dbReference type="CDD" id="cd06558">
    <property type="entry name" value="crotonase-like"/>
    <property type="match status" value="1"/>
</dbReference>
<proteinExistence type="inferred from homology"/>
<dbReference type="OrthoDB" id="9810797at2"/>
<dbReference type="RefSeq" id="WP_086088038.1">
    <property type="nucleotide sequence ID" value="NZ_CP021112.1"/>
</dbReference>
<gene>
    <name evidence="2" type="ORF">CAK95_11440</name>
</gene>
<protein>
    <submittedName>
        <fullName evidence="2">Uncharacterized protein</fullName>
    </submittedName>
</protein>
<dbReference type="EMBL" id="CP021112">
    <property type="protein sequence ID" value="ARP99630.1"/>
    <property type="molecule type" value="Genomic_DNA"/>
</dbReference>
<dbReference type="Pfam" id="PF00378">
    <property type="entry name" value="ECH_1"/>
    <property type="match status" value="1"/>
</dbReference>
<comment type="similarity">
    <text evidence="1">Belongs to the enoyl-CoA hydratase/isomerase family.</text>
</comment>
<dbReference type="InterPro" id="IPR014748">
    <property type="entry name" value="Enoyl-CoA_hydra_C"/>
</dbReference>
<dbReference type="KEGG" id="psin:CAK95_11440"/>
<evidence type="ECO:0000256" key="1">
    <source>
        <dbReference type="ARBA" id="ARBA00005254"/>
    </source>
</evidence>
<reference evidence="2 3" key="1">
    <citation type="submission" date="2017-05" db="EMBL/GenBank/DDBJ databases">
        <title>Full genome sequence of Pseudorhodoplanes sinuspersici.</title>
        <authorList>
            <person name="Dastgheib S.M.M."/>
            <person name="Shavandi M."/>
            <person name="Tirandaz H."/>
        </authorList>
    </citation>
    <scope>NUCLEOTIDE SEQUENCE [LARGE SCALE GENOMIC DNA]</scope>
    <source>
        <strain evidence="2 3">RIPI110</strain>
    </source>
</reference>
<keyword evidence="3" id="KW-1185">Reference proteome</keyword>